<dbReference type="GeneID" id="8684116"/>
<organism evidence="1 2">
    <name type="scientific">Delftia phage PhiW-14</name>
    <name type="common">Deftia acidovorans bacteriophage phiW-14</name>
    <dbReference type="NCBI Taxonomy" id="665032"/>
    <lineage>
        <taxon>Viruses</taxon>
        <taxon>Duplodnaviria</taxon>
        <taxon>Heunggongvirae</taxon>
        <taxon>Uroviricota</taxon>
        <taxon>Caudoviricetes</taxon>
        <taxon>Ionavirus</taxon>
        <taxon>Ionavirus W14</taxon>
    </lineage>
</organism>
<reference evidence="2" key="1">
    <citation type="submission" date="2009-07" db="EMBL/GenBank/DDBJ databases">
        <authorList>
            <person name="Kropinski A.M."/>
            <person name="Villegas A."/>
            <person name="Lingohr E.J."/>
        </authorList>
    </citation>
    <scope>NUCLEOTIDE SEQUENCE [LARGE SCALE GENOMIC DNA]</scope>
</reference>
<proteinExistence type="predicted"/>
<keyword evidence="2" id="KW-1185">Reference proteome</keyword>
<sequence length="72" mass="8294">MITMAALSINNTIVLKKVFAKRPDDTQLETWLEDNWSVTRPHWKDIRDLIEQLVSKSKNVSVKQGVVTLMLV</sequence>
<dbReference type="Proteomes" id="UP000008986">
    <property type="component" value="Segment"/>
</dbReference>
<name>C9DGD9_BPW14</name>
<protein>
    <submittedName>
        <fullName evidence="1">Uncharacterized protein</fullName>
    </submittedName>
</protein>
<gene>
    <name evidence="1" type="primary">168</name>
</gene>
<dbReference type="KEGG" id="vg:8684116"/>
<evidence type="ECO:0000313" key="1">
    <source>
        <dbReference type="EMBL" id="ACV50190.1"/>
    </source>
</evidence>
<dbReference type="EMBL" id="GQ357915">
    <property type="protein sequence ID" value="ACV50190.1"/>
    <property type="molecule type" value="Genomic_DNA"/>
</dbReference>
<organismHost>
    <name type="scientific">Delftia acidovorans</name>
    <name type="common">Pseudomonas acidovorans</name>
    <name type="synonym">Comamonas acidovorans</name>
    <dbReference type="NCBI Taxonomy" id="80866"/>
</organismHost>
<accession>C9DGD9</accession>
<dbReference type="RefSeq" id="YP_003359022.1">
    <property type="nucleotide sequence ID" value="NC_013697.1"/>
</dbReference>
<evidence type="ECO:0000313" key="2">
    <source>
        <dbReference type="Proteomes" id="UP000008986"/>
    </source>
</evidence>